<name>A0A0A2GSD2_9FLAO</name>
<dbReference type="AlphaFoldDB" id="A0A0A2GSD2"/>
<accession>A0A0A2GSD2</accession>
<comment type="caution">
    <text evidence="2">The sequence shown here is derived from an EMBL/GenBank/DDBJ whole genome shotgun (WGS) entry which is preliminary data.</text>
</comment>
<gene>
    <name evidence="2" type="ORF">NV36_04155</name>
</gene>
<protein>
    <recommendedName>
        <fullName evidence="4">DUF4252 domain-containing protein</fullName>
    </recommendedName>
</protein>
<dbReference type="EMBL" id="JSAQ01000001">
    <property type="protein sequence ID" value="KGO06107.1"/>
    <property type="molecule type" value="Genomic_DNA"/>
</dbReference>
<reference evidence="2 3" key="1">
    <citation type="submission" date="2014-10" db="EMBL/GenBank/DDBJ databases">
        <title>Draft genome sequence of the proteorhodopsin-containing marine bacterium Dokdonia donghaensis.</title>
        <authorList>
            <person name="Gomez-Consarnau L."/>
            <person name="Gonzalez J.M."/>
            <person name="Riedel T."/>
            <person name="Jaenicke S."/>
            <person name="Wagner-Doebler I."/>
            <person name="Fuhrman J.A."/>
        </authorList>
    </citation>
    <scope>NUCLEOTIDE SEQUENCE [LARGE SCALE GENOMIC DNA]</scope>
    <source>
        <strain evidence="2 3">DSW-1</strain>
    </source>
</reference>
<dbReference type="Proteomes" id="UP000030140">
    <property type="component" value="Unassembled WGS sequence"/>
</dbReference>
<evidence type="ECO:0000256" key="1">
    <source>
        <dbReference type="SAM" id="SignalP"/>
    </source>
</evidence>
<dbReference type="KEGG" id="ddo:I597_2604"/>
<dbReference type="OrthoDB" id="1178982at2"/>
<organism evidence="2 3">
    <name type="scientific">Dokdonia donghaensis DSW-1</name>
    <dbReference type="NCBI Taxonomy" id="1300343"/>
    <lineage>
        <taxon>Bacteria</taxon>
        <taxon>Pseudomonadati</taxon>
        <taxon>Bacteroidota</taxon>
        <taxon>Flavobacteriia</taxon>
        <taxon>Flavobacteriales</taxon>
        <taxon>Flavobacteriaceae</taxon>
        <taxon>Dokdonia</taxon>
    </lineage>
</organism>
<sequence>MKQKVTILLLLLSFCTSLNVFGQENFKETALVKNIVSALQNQDSKLVMESLPTKDDILYIIPMVKAGRPNERVPEVDNILTNFKTEASKDFKEILRKGTSFGVEWENITLQNVRYEPHNDEKIAIKKGHIILICNSNDIAFEIILRQSIRIKDKWTLMDRMKFRLL</sequence>
<keyword evidence="3" id="KW-1185">Reference proteome</keyword>
<keyword evidence="1" id="KW-0732">Signal</keyword>
<feature type="chain" id="PRO_5001987749" description="DUF4252 domain-containing protein" evidence="1">
    <location>
        <begin position="23"/>
        <end position="166"/>
    </location>
</feature>
<evidence type="ECO:0000313" key="2">
    <source>
        <dbReference type="EMBL" id="KGO06107.1"/>
    </source>
</evidence>
<proteinExistence type="predicted"/>
<evidence type="ECO:0008006" key="4">
    <source>
        <dbReference type="Google" id="ProtNLM"/>
    </source>
</evidence>
<evidence type="ECO:0000313" key="3">
    <source>
        <dbReference type="Proteomes" id="UP000030140"/>
    </source>
</evidence>
<dbReference type="RefSeq" id="WP_035325120.1">
    <property type="nucleotide sequence ID" value="NZ_CP015125.1"/>
</dbReference>
<dbReference type="PATRIC" id="fig|1300343.5.peg.2647"/>
<feature type="signal peptide" evidence="1">
    <location>
        <begin position="1"/>
        <end position="22"/>
    </location>
</feature>